<dbReference type="InterPro" id="IPR013155">
    <property type="entry name" value="M/V/L/I-tRNA-synth_anticd-bd"/>
</dbReference>
<evidence type="ECO:0000256" key="6">
    <source>
        <dbReference type="ARBA" id="ARBA00022917"/>
    </source>
</evidence>
<dbReference type="InterPro" id="IPR009008">
    <property type="entry name" value="Val/Leu/Ile-tRNA-synth_edit"/>
</dbReference>
<dbReference type="GO" id="GO:0002161">
    <property type="term" value="F:aminoacyl-tRNA deacylase activity"/>
    <property type="evidence" value="ECO:0007669"/>
    <property type="project" value="InterPro"/>
</dbReference>
<evidence type="ECO:0000313" key="11">
    <source>
        <dbReference type="EMBL" id="QDY51684.1"/>
    </source>
</evidence>
<evidence type="ECO:0000256" key="1">
    <source>
        <dbReference type="ARBA" id="ARBA00005594"/>
    </source>
</evidence>
<evidence type="ECO:0000256" key="5">
    <source>
        <dbReference type="ARBA" id="ARBA00022840"/>
    </source>
</evidence>
<dbReference type="Gene3D" id="1.10.730.10">
    <property type="entry name" value="Isoleucyl-tRNA Synthetase, Domain 1"/>
    <property type="match status" value="1"/>
</dbReference>
<keyword evidence="7 11" id="KW-0030">Aminoacyl-tRNA synthetase</keyword>
<evidence type="ECO:0000259" key="9">
    <source>
        <dbReference type="Pfam" id="PF00133"/>
    </source>
</evidence>
<dbReference type="Pfam" id="PF19302">
    <property type="entry name" value="DUF5915"/>
    <property type="match status" value="1"/>
</dbReference>
<dbReference type="InterPro" id="IPR014729">
    <property type="entry name" value="Rossmann-like_a/b/a_fold"/>
</dbReference>
<dbReference type="SUPFAM" id="SSF50677">
    <property type="entry name" value="ValRS/IleRS/LeuRS editing domain"/>
    <property type="match status" value="1"/>
</dbReference>
<dbReference type="PRINTS" id="PR00984">
    <property type="entry name" value="TRNASYNTHILE"/>
</dbReference>
<dbReference type="FunFam" id="3.40.50.620:FF:000023">
    <property type="entry name" value="Isoleucyl-tRNA synthetase,cytoplasmic"/>
    <property type="match status" value="1"/>
</dbReference>
<dbReference type="InterPro" id="IPR002301">
    <property type="entry name" value="Ile-tRNA-ligase"/>
</dbReference>
<dbReference type="PANTHER" id="PTHR42780:SF1">
    <property type="entry name" value="ISOLEUCINE--TRNA LIGASE, CYTOPLASMIC"/>
    <property type="match status" value="1"/>
</dbReference>
<evidence type="ECO:0000256" key="4">
    <source>
        <dbReference type="ARBA" id="ARBA00022741"/>
    </source>
</evidence>
<evidence type="ECO:0000256" key="7">
    <source>
        <dbReference type="ARBA" id="ARBA00023146"/>
    </source>
</evidence>
<protein>
    <recommendedName>
        <fullName evidence="2">isoleucine--tRNA ligase</fullName>
        <ecNumber evidence="2">6.1.1.5</ecNumber>
    </recommendedName>
</protein>
<accession>A0A5B8IP03</accession>
<dbReference type="GO" id="GO:0005524">
    <property type="term" value="F:ATP binding"/>
    <property type="evidence" value="ECO:0007669"/>
    <property type="project" value="UniProtKB-KW"/>
</dbReference>
<keyword evidence="5" id="KW-0067">ATP-binding</keyword>
<evidence type="ECO:0000259" key="10">
    <source>
        <dbReference type="Pfam" id="PF08264"/>
    </source>
</evidence>
<dbReference type="InterPro" id="IPR002300">
    <property type="entry name" value="aa-tRNA-synth_Ia"/>
</dbReference>
<gene>
    <name evidence="11" type="ORF">1_69</name>
</gene>
<comment type="similarity">
    <text evidence="1">Belongs to the class-I aminoacyl-tRNA synthetase family.</text>
</comment>
<evidence type="ECO:0000256" key="2">
    <source>
        <dbReference type="ARBA" id="ARBA00013165"/>
    </source>
</evidence>
<evidence type="ECO:0000256" key="3">
    <source>
        <dbReference type="ARBA" id="ARBA00022598"/>
    </source>
</evidence>
<evidence type="ECO:0000256" key="8">
    <source>
        <dbReference type="ARBA" id="ARBA00048359"/>
    </source>
</evidence>
<dbReference type="CDD" id="cd00818">
    <property type="entry name" value="IleRS_core"/>
    <property type="match status" value="1"/>
</dbReference>
<dbReference type="Gene3D" id="3.40.50.620">
    <property type="entry name" value="HUPs"/>
    <property type="match status" value="2"/>
</dbReference>
<proteinExistence type="inferred from homology"/>
<dbReference type="EMBL" id="MK250085">
    <property type="protein sequence ID" value="QDY51684.1"/>
    <property type="molecule type" value="Genomic_DNA"/>
</dbReference>
<dbReference type="EC" id="6.1.1.5" evidence="2"/>
<dbReference type="Pfam" id="PF08264">
    <property type="entry name" value="Anticodon_1"/>
    <property type="match status" value="1"/>
</dbReference>
<dbReference type="GO" id="GO:0004822">
    <property type="term" value="F:isoleucine-tRNA ligase activity"/>
    <property type="evidence" value="ECO:0007669"/>
    <property type="project" value="UniProtKB-EC"/>
</dbReference>
<dbReference type="SUPFAM" id="SSF47323">
    <property type="entry name" value="Anticodon-binding domain of a subclass of class I aminoacyl-tRNA synthetases"/>
    <property type="match status" value="1"/>
</dbReference>
<name>A0A5B8IP03_9VIRU</name>
<dbReference type="Pfam" id="PF00133">
    <property type="entry name" value="tRNA-synt_1"/>
    <property type="match status" value="1"/>
</dbReference>
<comment type="catalytic activity">
    <reaction evidence="8">
        <text>tRNA(Ile) + L-isoleucine + ATP = L-isoleucyl-tRNA(Ile) + AMP + diphosphate</text>
        <dbReference type="Rhea" id="RHEA:11060"/>
        <dbReference type="Rhea" id="RHEA-COMP:9666"/>
        <dbReference type="Rhea" id="RHEA-COMP:9695"/>
        <dbReference type="ChEBI" id="CHEBI:30616"/>
        <dbReference type="ChEBI" id="CHEBI:33019"/>
        <dbReference type="ChEBI" id="CHEBI:58045"/>
        <dbReference type="ChEBI" id="CHEBI:78442"/>
        <dbReference type="ChEBI" id="CHEBI:78528"/>
        <dbReference type="ChEBI" id="CHEBI:456215"/>
        <dbReference type="EC" id="6.1.1.5"/>
    </reaction>
</comment>
<dbReference type="InterPro" id="IPR001412">
    <property type="entry name" value="aa-tRNA-synth_I_CS"/>
</dbReference>
<dbReference type="SUPFAM" id="SSF52374">
    <property type="entry name" value="Nucleotidylyl transferase"/>
    <property type="match status" value="1"/>
</dbReference>
<keyword evidence="6" id="KW-0648">Protein biosynthesis</keyword>
<organism evidence="11">
    <name type="scientific">Mimiviridae sp. ChoanoV1</name>
    <dbReference type="NCBI Taxonomy" id="2596887"/>
    <lineage>
        <taxon>Viruses</taxon>
        <taxon>Varidnaviria</taxon>
        <taxon>Bamfordvirae</taxon>
        <taxon>Nucleocytoviricota</taxon>
        <taxon>Megaviricetes</taxon>
        <taxon>Imitervirales</taxon>
        <taxon>Schizomimiviridae</taxon>
    </lineage>
</organism>
<keyword evidence="3" id="KW-0436">Ligase</keyword>
<dbReference type="NCBIfam" id="TIGR00392">
    <property type="entry name" value="ileS"/>
    <property type="match status" value="1"/>
</dbReference>
<feature type="domain" description="Aminoacyl-tRNA synthetase class Ia" evidence="9">
    <location>
        <begin position="10"/>
        <end position="631"/>
    </location>
</feature>
<keyword evidence="4" id="KW-0547">Nucleotide-binding</keyword>
<sequence>MTNLLKENEVIQFWKKINAFQLSLESTKNYPKFIFYDGPPFATGLPHYGHIVASTLKDIIPRYKSQNGYHVERVFGWDTHGLPIEYEIEKLLGIKTKQEVLDYGIENYNEECRKIVLKFRSEWRETIERLGRWVDFDNDYKTMDTSFMESVWWVLSELYKKDLVYRGVKVMPYSNGCTTTLSHSEATSNYKNVSDPSLTIKIKVNLEEGITNTYLLVWTTTPWTLVSNLGLCVNPELEYNLILSKKENEYYVLAKECIPKYFKVDSYQLIKSFLGKELLGIKYQPIYPYFEKEYNAFRVLNDTYVKSNSGTGIVHISPAFGDDDYRVCFENKIISKEKIPPCPLDANGHFIDKIEQFEGIYIKDADKLIVKDLKERKIVFKYNSENHEYPFCWRSNTPLIYKSVPSWFIKVEEFKDKIVDNNLQTSWTPKQIRDNKFGSWLKNSIDWNFSRSRYWGTPIPIWTNEDYTEIVCIGSIQELETLADLPIGSIKDLHRHHIDHITIKSKSGQILKRIPEVFDCWFESGSMPYGQKGYPFKHKTMDDIFPADFIAEGTDQTRGWFYSLMVLSTALFDKPAFKNVIVNGLVLASDGEKMSKSKKNYPPVNNVFEKYGADAVRLYLIGSPVVRAGNLKFNESDIRTINKNIVLKFHDIIKYLMLMISIYEDKFEIKFKPKNVFEMDIEPLDLWFLEYTNQFIKEIHHDMDNYDLYNIGNIIDKLIDNLSRGYINLDKIRRNLYDSGSKEKEENSLSVFFYCLYHITITLAPYIPFITESIYQQLKKYKLGVESVHLIQMEKEIWKGKSNLISCMESLIKINDITRVVRTKIMKRGFRMPIYKMIVINKNENKLLELQNLDVLIYDVLNVLDIEYDNNEEKYVEYSLKIKSELGKHYKRDMKILNKYLSSLNSDEINSILESNFPININKMEIPFDHLEINKKLLDNENYVSYIEDDFIILMDDRITEEMKNIQDTKVLIRFLQDFRKECNLVHTDKINIYYKVLENKENNLEKILSNTEKNLGISFKILNQENKFKEKKYETDNLKIIFQYELL</sequence>
<dbReference type="InterPro" id="IPR023586">
    <property type="entry name" value="Ile-tRNA-ligase_type2"/>
</dbReference>
<dbReference type="PROSITE" id="PS00178">
    <property type="entry name" value="AA_TRNA_LIGASE_I"/>
    <property type="match status" value="1"/>
</dbReference>
<dbReference type="FunFam" id="3.40.50.620:FF:000133">
    <property type="entry name" value="Isoleucyl-tRNA synthetase, cytoplasmic"/>
    <property type="match status" value="1"/>
</dbReference>
<dbReference type="PANTHER" id="PTHR42780">
    <property type="entry name" value="SOLEUCYL-TRNA SYNTHETASE"/>
    <property type="match status" value="1"/>
</dbReference>
<reference evidence="11" key="1">
    <citation type="submission" date="2018-11" db="EMBL/GenBank/DDBJ databases">
        <title>A distinct lineage of giant viruses engineers rhodopsin photosystems in predatory marine eukaryotes.</title>
        <authorList>
            <person name="Needham D.M."/>
            <person name="Yoshizawa S."/>
            <person name="Hosaka T."/>
            <person name="Poirier C."/>
            <person name="Choi C.-J."/>
            <person name="Hehenberger E."/>
            <person name="Irwin N.A.T."/>
            <person name="Wilken S."/>
            <person name="Yung C.-M."/>
            <person name="Bachy C."/>
            <person name="Kurihara R."/>
            <person name="Nakajima Y."/>
            <person name="Kojima K."/>
            <person name="Kimura-Someya T."/>
            <person name="Leonard G."/>
            <person name="Malmstrom R.R."/>
            <person name="Mende D."/>
            <person name="Olson D.K."/>
            <person name="Sudo Y."/>
            <person name="Sudek S."/>
            <person name="Richards T.A."/>
            <person name="DeLong E.F."/>
            <person name="Keeling P.J."/>
            <person name="Santoro A.E."/>
            <person name="Shirouzu M."/>
            <person name="Iwasaki W."/>
            <person name="Worden A.Z."/>
        </authorList>
    </citation>
    <scope>NUCLEOTIDE SEQUENCE</scope>
</reference>
<dbReference type="InterPro" id="IPR009080">
    <property type="entry name" value="tRNAsynth_Ia_anticodon-bd"/>
</dbReference>
<feature type="domain" description="Methionyl/Valyl/Leucyl/Isoleucyl-tRNA synthetase anticodon-binding" evidence="10">
    <location>
        <begin position="685"/>
        <end position="824"/>
    </location>
</feature>